<organism evidence="1 2">
    <name type="scientific">Eumeta variegata</name>
    <name type="common">Bagworm moth</name>
    <name type="synonym">Eumeta japonica</name>
    <dbReference type="NCBI Taxonomy" id="151549"/>
    <lineage>
        <taxon>Eukaryota</taxon>
        <taxon>Metazoa</taxon>
        <taxon>Ecdysozoa</taxon>
        <taxon>Arthropoda</taxon>
        <taxon>Hexapoda</taxon>
        <taxon>Insecta</taxon>
        <taxon>Pterygota</taxon>
        <taxon>Neoptera</taxon>
        <taxon>Endopterygota</taxon>
        <taxon>Lepidoptera</taxon>
        <taxon>Glossata</taxon>
        <taxon>Ditrysia</taxon>
        <taxon>Tineoidea</taxon>
        <taxon>Psychidae</taxon>
        <taxon>Oiketicinae</taxon>
        <taxon>Eumeta</taxon>
    </lineage>
</organism>
<gene>
    <name evidence="1" type="primary">tsl</name>
    <name evidence="1" type="ORF">EVAR_73027_1</name>
</gene>
<dbReference type="OrthoDB" id="10060229at2759"/>
<dbReference type="EMBL" id="BGZK01005030">
    <property type="protein sequence ID" value="GBP12173.1"/>
    <property type="molecule type" value="Genomic_DNA"/>
</dbReference>
<name>A0A4C1TCC1_EUMVA</name>
<accession>A0A4C1TCC1</accession>
<evidence type="ECO:0000313" key="1">
    <source>
        <dbReference type="EMBL" id="GBP12173.1"/>
    </source>
</evidence>
<keyword evidence="2" id="KW-1185">Reference proteome</keyword>
<dbReference type="Proteomes" id="UP000299102">
    <property type="component" value="Unassembled WGS sequence"/>
</dbReference>
<sequence>MPNVDHTPDEHLHTYARTTAAAKPVGELAKKGVQSDQTLVFHLLCECPVLAVRRNAFLGPDQLTLLIVVTCATLSSSRESQLRVGKALNVFVRFGYLGISMRVIPTNDTSEDVRWLFKEPTRNIYKDVNHLGESQEQNIPGIFHGDFHMEFCDNL</sequence>
<comment type="caution">
    <text evidence="1">The sequence shown here is derived from an EMBL/GenBank/DDBJ whole genome shotgun (WGS) entry which is preliminary data.</text>
</comment>
<evidence type="ECO:0000313" key="2">
    <source>
        <dbReference type="Proteomes" id="UP000299102"/>
    </source>
</evidence>
<dbReference type="AlphaFoldDB" id="A0A4C1TCC1"/>
<reference evidence="1 2" key="1">
    <citation type="journal article" date="2019" name="Commun. Biol.">
        <title>The bagworm genome reveals a unique fibroin gene that provides high tensile strength.</title>
        <authorList>
            <person name="Kono N."/>
            <person name="Nakamura H."/>
            <person name="Ohtoshi R."/>
            <person name="Tomita M."/>
            <person name="Numata K."/>
            <person name="Arakawa K."/>
        </authorList>
    </citation>
    <scope>NUCLEOTIDE SEQUENCE [LARGE SCALE GENOMIC DNA]</scope>
</reference>
<proteinExistence type="predicted"/>
<protein>
    <submittedName>
        <fullName evidence="1">Torso-like protein</fullName>
    </submittedName>
</protein>